<keyword evidence="4" id="KW-1185">Reference proteome</keyword>
<evidence type="ECO:0000256" key="2">
    <source>
        <dbReference type="SAM" id="MobiDB-lite"/>
    </source>
</evidence>
<sequence>MDNITLNGFEVFEELMPGASVKNKPIVSPTNEEEEETKIDLEGVGEELSEEELNNIRKNTKTETEEEKEEELEEEDKEVKSKSKAKPKTTTKEETEEPEVEEEEPEESTDETTIVTGFFDSLSEKLGWDDIEDDDKPKTVEDLIDYFNDVIEENSVPQYASEEVEQLDKFVKNGGNLRDYFSIDNEIDLDDIDLEDESNQKLVLKEFLKEKGFNAKLIEKKLTKYEEAGILEDESQDAAEALKDIRENKKQQLLKDQENAAKLAAQRQQEYFDTVVNEIKGMDNIRGVKIPEKDKQILLEYIFKPTSDGMTKFQKDWSKSVKNLIESAYFTMKGDTLVKAAEVKGQNAAINKFKNSLNRTGVSRKTKKQDNTSTESMWNSFARRLRAD</sequence>
<name>A0A7M1RQL1_9CAUD</name>
<evidence type="ECO:0000313" key="3">
    <source>
        <dbReference type="EMBL" id="QOR56735.1"/>
    </source>
</evidence>
<proteinExistence type="predicted"/>
<dbReference type="RefSeq" id="YP_010112187.1">
    <property type="nucleotide sequence ID" value="NC_055889.1"/>
</dbReference>
<protein>
    <submittedName>
        <fullName evidence="3">Regulatory protein</fullName>
    </submittedName>
</protein>
<dbReference type="EMBL" id="MT774396">
    <property type="protein sequence ID" value="QOR56735.1"/>
    <property type="molecule type" value="Genomic_DNA"/>
</dbReference>
<dbReference type="GeneID" id="65130652"/>
<evidence type="ECO:0000313" key="4">
    <source>
        <dbReference type="Proteomes" id="UP000593713"/>
    </source>
</evidence>
<dbReference type="KEGG" id="vg:65130652"/>
<dbReference type="Proteomes" id="UP000593713">
    <property type="component" value="Segment"/>
</dbReference>
<accession>A0A7M1RQL1</accession>
<feature type="compositionally biased region" description="Acidic residues" evidence="2">
    <location>
        <begin position="31"/>
        <end position="53"/>
    </location>
</feature>
<feature type="coiled-coil region" evidence="1">
    <location>
        <begin position="228"/>
        <end position="266"/>
    </location>
</feature>
<feature type="region of interest" description="Disordered" evidence="2">
    <location>
        <begin position="16"/>
        <end position="116"/>
    </location>
</feature>
<feature type="compositionally biased region" description="Acidic residues" evidence="2">
    <location>
        <begin position="64"/>
        <end position="76"/>
    </location>
</feature>
<feature type="compositionally biased region" description="Acidic residues" evidence="2">
    <location>
        <begin position="94"/>
        <end position="110"/>
    </location>
</feature>
<organism evidence="3 4">
    <name type="scientific">uncultured phage cr53_1</name>
    <dbReference type="NCBI Taxonomy" id="2772080"/>
    <lineage>
        <taxon>Viruses</taxon>
        <taxon>Duplodnaviria</taxon>
        <taxon>Heunggongvirae</taxon>
        <taxon>Uroviricota</taxon>
        <taxon>Caudoviricetes</taxon>
        <taxon>Crassvirales</taxon>
        <taxon>Suoliviridae</taxon>
        <taxon>Loutivirinae</taxon>
        <taxon>Blohavirus</taxon>
        <taxon>Blohavirus americanus</taxon>
    </lineage>
</organism>
<reference evidence="3 4" key="1">
    <citation type="submission" date="2020-07" db="EMBL/GenBank/DDBJ databases">
        <title>Taxonomic proposal: Crassvirales, a new order of highly abundant and diverse bacterial viruses.</title>
        <authorList>
            <person name="Shkoporov A.N."/>
            <person name="Stockdale S.R."/>
            <person name="Guerin E."/>
            <person name="Ross R.P."/>
            <person name="Hill C."/>
        </authorList>
    </citation>
    <scope>NUCLEOTIDE SEQUENCE [LARGE SCALE GENOMIC DNA]</scope>
</reference>
<evidence type="ECO:0000256" key="1">
    <source>
        <dbReference type="SAM" id="Coils"/>
    </source>
</evidence>
<keyword evidence="1" id="KW-0175">Coiled coil</keyword>